<feature type="transmembrane region" description="Helical" evidence="8">
    <location>
        <begin position="478"/>
        <end position="498"/>
    </location>
</feature>
<proteinExistence type="inferred from homology"/>
<dbReference type="KEGG" id="spol:FH971_14140"/>
<dbReference type="SUPFAM" id="SSF82714">
    <property type="entry name" value="Multidrug efflux transporter AcrB TolC docking domain, DN and DC subdomains"/>
    <property type="match status" value="2"/>
</dbReference>
<feature type="transmembrane region" description="Helical" evidence="8">
    <location>
        <begin position="890"/>
        <end position="909"/>
    </location>
</feature>
<dbReference type="GO" id="GO:0042910">
    <property type="term" value="F:xenobiotic transmembrane transporter activity"/>
    <property type="evidence" value="ECO:0007669"/>
    <property type="project" value="TreeGrafter"/>
</dbReference>
<dbReference type="Gene3D" id="3.30.70.1430">
    <property type="entry name" value="Multidrug efflux transporter AcrB pore domain"/>
    <property type="match status" value="2"/>
</dbReference>
<dbReference type="PANTHER" id="PTHR32063">
    <property type="match status" value="1"/>
</dbReference>
<evidence type="ECO:0000256" key="8">
    <source>
        <dbReference type="SAM" id="Phobius"/>
    </source>
</evidence>
<protein>
    <submittedName>
        <fullName evidence="9">Efflux RND transporter permease subunit</fullName>
    </submittedName>
</protein>
<feature type="transmembrane region" description="Helical" evidence="8">
    <location>
        <begin position="865"/>
        <end position="883"/>
    </location>
</feature>
<accession>A0A4Y5YHB1</accession>
<name>A0A4Y5YHB1_9GAMM</name>
<dbReference type="EMBL" id="CP041036">
    <property type="protein sequence ID" value="QDE31998.1"/>
    <property type="molecule type" value="Genomic_DNA"/>
</dbReference>
<reference evidence="9 10" key="1">
    <citation type="submission" date="2019-06" db="EMBL/GenBank/DDBJ databases">
        <title>The genome of Shewanella sp. SM1901.</title>
        <authorList>
            <person name="Cha Q."/>
        </authorList>
    </citation>
    <scope>NUCLEOTIDE SEQUENCE [LARGE SCALE GENOMIC DNA]</scope>
    <source>
        <strain evidence="9 10">SM1901</strain>
    </source>
</reference>
<dbReference type="Gene3D" id="1.20.1640.10">
    <property type="entry name" value="Multidrug efflux transporter AcrB transmembrane domain"/>
    <property type="match status" value="2"/>
</dbReference>
<feature type="transmembrane region" description="Helical" evidence="8">
    <location>
        <begin position="1007"/>
        <end position="1033"/>
    </location>
</feature>
<evidence type="ECO:0000256" key="3">
    <source>
        <dbReference type="ARBA" id="ARBA00022448"/>
    </source>
</evidence>
<organism evidence="9 10">
    <name type="scientific">Shewanella polaris</name>
    <dbReference type="NCBI Taxonomy" id="2588449"/>
    <lineage>
        <taxon>Bacteria</taxon>
        <taxon>Pseudomonadati</taxon>
        <taxon>Pseudomonadota</taxon>
        <taxon>Gammaproteobacteria</taxon>
        <taxon>Alteromonadales</taxon>
        <taxon>Shewanellaceae</taxon>
        <taxon>Shewanella</taxon>
    </lineage>
</organism>
<dbReference type="Gene3D" id="3.30.70.1440">
    <property type="entry name" value="Multidrug efflux transporter AcrB pore domain"/>
    <property type="match status" value="1"/>
</dbReference>
<keyword evidence="7 8" id="KW-0472">Membrane</keyword>
<dbReference type="AlphaFoldDB" id="A0A4Y5YHB1"/>
<dbReference type="RefSeq" id="WP_140234748.1">
    <property type="nucleotide sequence ID" value="NZ_CP041036.1"/>
</dbReference>
<dbReference type="Gene3D" id="3.30.2090.10">
    <property type="entry name" value="Multidrug efflux transporter AcrB TolC docking domain, DN and DC subdomains"/>
    <property type="match status" value="2"/>
</dbReference>
<keyword evidence="5 8" id="KW-0812">Transmembrane</keyword>
<feature type="transmembrane region" description="Helical" evidence="8">
    <location>
        <begin position="915"/>
        <end position="941"/>
    </location>
</feature>
<gene>
    <name evidence="9" type="ORF">FH971_14140</name>
</gene>
<dbReference type="Pfam" id="PF00873">
    <property type="entry name" value="ACR_tran"/>
    <property type="match status" value="1"/>
</dbReference>
<dbReference type="GO" id="GO:0008324">
    <property type="term" value="F:monoatomic cation transmembrane transporter activity"/>
    <property type="evidence" value="ECO:0007669"/>
    <property type="project" value="InterPro"/>
</dbReference>
<dbReference type="Proteomes" id="UP000319809">
    <property type="component" value="Chromosome"/>
</dbReference>
<evidence type="ECO:0000313" key="10">
    <source>
        <dbReference type="Proteomes" id="UP000319809"/>
    </source>
</evidence>
<evidence type="ECO:0000256" key="1">
    <source>
        <dbReference type="ARBA" id="ARBA00004651"/>
    </source>
</evidence>
<comment type="subcellular location">
    <subcellularLocation>
        <location evidence="1">Cell membrane</location>
        <topology evidence="1">Multi-pass membrane protein</topology>
    </subcellularLocation>
</comment>
<keyword evidence="6 8" id="KW-1133">Transmembrane helix</keyword>
<keyword evidence="10" id="KW-1185">Reference proteome</keyword>
<dbReference type="PRINTS" id="PR00702">
    <property type="entry name" value="ACRIFLAVINRP"/>
</dbReference>
<feature type="transmembrane region" description="Helical" evidence="8">
    <location>
        <begin position="527"/>
        <end position="547"/>
    </location>
</feature>
<dbReference type="GO" id="GO:0005886">
    <property type="term" value="C:plasma membrane"/>
    <property type="evidence" value="ECO:0007669"/>
    <property type="project" value="UniProtKB-SubCell"/>
</dbReference>
<evidence type="ECO:0000256" key="6">
    <source>
        <dbReference type="ARBA" id="ARBA00022989"/>
    </source>
</evidence>
<comment type="similarity">
    <text evidence="2">Belongs to the resistance-nodulation-cell division (RND) (TC 2.A.6) family.</text>
</comment>
<dbReference type="InterPro" id="IPR027463">
    <property type="entry name" value="AcrB_DN_DC_subdom"/>
</dbReference>
<evidence type="ECO:0000256" key="5">
    <source>
        <dbReference type="ARBA" id="ARBA00022692"/>
    </source>
</evidence>
<keyword evidence="4" id="KW-1003">Cell membrane</keyword>
<feature type="transmembrane region" description="Helical" evidence="8">
    <location>
        <begin position="439"/>
        <end position="458"/>
    </location>
</feature>
<evidence type="ECO:0000256" key="7">
    <source>
        <dbReference type="ARBA" id="ARBA00023136"/>
    </source>
</evidence>
<feature type="transmembrane region" description="Helical" evidence="8">
    <location>
        <begin position="976"/>
        <end position="995"/>
    </location>
</feature>
<sequence>MIESIIRWSVANRFFVLLASAILVGAGLFSLKNTPIDALPDLSDVQVIIKTSYPGQAPQVVEDQVTYPLTTAMLSVPGAVTVRGFSFFGDSYVYVIFDEETDLYWARSRVLEYLSQVVSTLPDNAKPQLGPDATGVGWVYLYALVDRTGKHDISELRSLQDWFLKYELQTVPGVSEVSTLGGMVKQYQIKVDPDKLRAFGIPLTAIQMAINRGNQEIGASVVEIAEAEYMVRTTGYLENKEDIGNIPLGVNNKGTPLLLKDVADIGTGPQMRRGVVDLNGEGETVGGIIVMRFGENAQKTIDGVKAKLETLKKGLPEGVEVVTVYDRSGLIERAVSNLGFKLLEEFLVVALVCMVFLAHVRSSLVAIVSLPVGILSAFTIMHLQGLNANIMSLGGIAIAIGAMVDGAIVMIENMHKHMERTPLTPENRWQIVARSASEVGPALFFSLLIITVSFLPVFTLEAQEGRMFSPLAFTKTYAMAASAALAITLVPVLMGYFIRGKVLPEHKNPVNRLLTAVYMPVLKKVLAFPKITLIFALFVLAIGVWPLNKIGSEFMPPLDEGDLMYMPTTYPGISIGKARQLVQQMDKLIYTVPEVKTVFGKVGRADSATDPAPLTMVETFIQLKPKSEWREGLTTESLKQELDSLVKLPGVTNAWVMPIKTRIDMLATGIKTPVGIKIAGPSLKEIEKIGKQLEEILKDVKGTASVYAERVAGGRYIKVDIQRENAARYGLNIADVQQVVATAIGGMNISQTVEGLERYPINLRYPQDYRNSPEALALLPIITPQGLRISLGDVADIVIENGPPGIKSENARLNGWAYIDIEDVDIGSYVEIAQKVVNDKLVLPAGYSITWAGQYEYMERAKAKLTYVVPLTLFIIIILLFMNFRNVVEVGIIVGTLPFAMVGSIWLMYIQGFNFSVAVGVGFIALAGVSVEIGVIMLVYLNQAYREAIDHSSQQLEKFDELKLTQSVIQGAGMRVRPVMMTAAAIIAGLLPILYGTGTGSEVMSRIAAPMVGGMVSAIILTLLIVPVVFFLWRRTQLKHEER</sequence>
<dbReference type="SUPFAM" id="SSF82693">
    <property type="entry name" value="Multidrug efflux transporter AcrB pore domain, PN1, PN2, PC1 and PC2 subdomains"/>
    <property type="match status" value="2"/>
</dbReference>
<feature type="transmembrane region" description="Helical" evidence="8">
    <location>
        <begin position="338"/>
        <end position="357"/>
    </location>
</feature>
<dbReference type="InterPro" id="IPR001036">
    <property type="entry name" value="Acrflvin-R"/>
</dbReference>
<feature type="transmembrane region" description="Helical" evidence="8">
    <location>
        <begin position="364"/>
        <end position="384"/>
    </location>
</feature>
<dbReference type="PANTHER" id="PTHR32063:SF19">
    <property type="entry name" value="CATION EFFLUX SYSTEM PROTEIN CUSA"/>
    <property type="match status" value="1"/>
</dbReference>
<dbReference type="Gene3D" id="3.30.70.1320">
    <property type="entry name" value="Multidrug efflux transporter AcrB pore domain like"/>
    <property type="match status" value="1"/>
</dbReference>
<evidence type="ECO:0000313" key="9">
    <source>
        <dbReference type="EMBL" id="QDE31998.1"/>
    </source>
</evidence>
<feature type="transmembrane region" description="Helical" evidence="8">
    <location>
        <begin position="390"/>
        <end position="411"/>
    </location>
</feature>
<evidence type="ECO:0000256" key="4">
    <source>
        <dbReference type="ARBA" id="ARBA00022475"/>
    </source>
</evidence>
<dbReference type="NCBIfam" id="TIGR00914">
    <property type="entry name" value="2A0601"/>
    <property type="match status" value="1"/>
</dbReference>
<dbReference type="SUPFAM" id="SSF82866">
    <property type="entry name" value="Multidrug efflux transporter AcrB transmembrane domain"/>
    <property type="match status" value="2"/>
</dbReference>
<keyword evidence="3" id="KW-0813">Transport</keyword>
<dbReference type="InterPro" id="IPR004763">
    <property type="entry name" value="CusA-like"/>
</dbReference>
<evidence type="ECO:0000256" key="2">
    <source>
        <dbReference type="ARBA" id="ARBA00010942"/>
    </source>
</evidence>